<evidence type="ECO:0000256" key="1">
    <source>
        <dbReference type="ARBA" id="ARBA00004741"/>
    </source>
</evidence>
<reference evidence="12 13" key="1">
    <citation type="submission" date="2019-06" db="EMBL/GenBank/DDBJ databases">
        <title>Sequencing the genomes of 1000 actinobacteria strains.</title>
        <authorList>
            <person name="Klenk H.-P."/>
        </authorList>
    </citation>
    <scope>NUCLEOTIDE SEQUENCE [LARGE SCALE GENOMIC DNA]</scope>
    <source>
        <strain evidence="12 13">DSM 4813</strain>
    </source>
</reference>
<dbReference type="UniPathway" id="UPA00121">
    <property type="reaction ID" value="UER00345"/>
</dbReference>
<comment type="caution">
    <text evidence="12">The sequence shown here is derived from an EMBL/GenBank/DDBJ whole genome shotgun (WGS) entry which is preliminary data.</text>
</comment>
<evidence type="ECO:0000256" key="5">
    <source>
        <dbReference type="ARBA" id="ARBA00023141"/>
    </source>
</evidence>
<keyword evidence="5" id="KW-0057">Aromatic amino acid biosynthesis</keyword>
<evidence type="ECO:0000313" key="12">
    <source>
        <dbReference type="EMBL" id="TQL64037.1"/>
    </source>
</evidence>
<gene>
    <name evidence="12" type="ORF">FB461_0522</name>
</gene>
<dbReference type="SUPFAM" id="SSF53850">
    <property type="entry name" value="Periplasmic binding protein-like II"/>
    <property type="match status" value="1"/>
</dbReference>
<dbReference type="Proteomes" id="UP000315389">
    <property type="component" value="Unassembled WGS sequence"/>
</dbReference>
<proteinExistence type="predicted"/>
<dbReference type="GO" id="GO:0005737">
    <property type="term" value="C:cytoplasm"/>
    <property type="evidence" value="ECO:0007669"/>
    <property type="project" value="TreeGrafter"/>
</dbReference>
<dbReference type="InterPro" id="IPR008242">
    <property type="entry name" value="Chor_mutase/pphenate_deHydtase"/>
</dbReference>
<dbReference type="GO" id="GO:0004664">
    <property type="term" value="F:prephenate dehydratase activity"/>
    <property type="evidence" value="ECO:0007669"/>
    <property type="project" value="UniProtKB-EC"/>
</dbReference>
<evidence type="ECO:0000313" key="13">
    <source>
        <dbReference type="Proteomes" id="UP000315389"/>
    </source>
</evidence>
<dbReference type="InterPro" id="IPR002912">
    <property type="entry name" value="ACT_dom"/>
</dbReference>
<feature type="domain" description="ACT" evidence="11">
    <location>
        <begin position="204"/>
        <end position="281"/>
    </location>
</feature>
<evidence type="ECO:0000256" key="2">
    <source>
        <dbReference type="ARBA" id="ARBA00013147"/>
    </source>
</evidence>
<keyword evidence="4" id="KW-0028">Amino-acid biosynthesis</keyword>
<dbReference type="EC" id="4.2.1.51" evidence="2"/>
<dbReference type="Pfam" id="PF00800">
    <property type="entry name" value="PDT"/>
    <property type="match status" value="1"/>
</dbReference>
<protein>
    <recommendedName>
        <fullName evidence="3">Prephenate dehydratase</fullName>
        <ecNumber evidence="2">4.2.1.51</ecNumber>
    </recommendedName>
</protein>
<dbReference type="CDD" id="cd04905">
    <property type="entry name" value="ACT_CM-PDT"/>
    <property type="match status" value="1"/>
</dbReference>
<evidence type="ECO:0000256" key="9">
    <source>
        <dbReference type="PIRSR" id="PIRSR001500-2"/>
    </source>
</evidence>
<evidence type="ECO:0000259" key="11">
    <source>
        <dbReference type="PROSITE" id="PS51671"/>
    </source>
</evidence>
<feature type="domain" description="Prephenate dehydratase" evidence="10">
    <location>
        <begin position="1"/>
        <end position="171"/>
    </location>
</feature>
<comment type="catalytic activity">
    <reaction evidence="8">
        <text>prephenate + H(+) = 3-phenylpyruvate + CO2 + H2O</text>
        <dbReference type="Rhea" id="RHEA:21648"/>
        <dbReference type="ChEBI" id="CHEBI:15377"/>
        <dbReference type="ChEBI" id="CHEBI:15378"/>
        <dbReference type="ChEBI" id="CHEBI:16526"/>
        <dbReference type="ChEBI" id="CHEBI:18005"/>
        <dbReference type="ChEBI" id="CHEBI:29934"/>
        <dbReference type="EC" id="4.2.1.51"/>
    </reaction>
</comment>
<evidence type="ECO:0000256" key="7">
    <source>
        <dbReference type="ARBA" id="ARBA00023239"/>
    </source>
</evidence>
<comment type="pathway">
    <text evidence="1">Amino-acid biosynthesis; L-phenylalanine biosynthesis; phenylpyruvate from prephenate: step 1/1.</text>
</comment>
<evidence type="ECO:0000256" key="4">
    <source>
        <dbReference type="ARBA" id="ARBA00022605"/>
    </source>
</evidence>
<name>A0A542ZUM3_RARFA</name>
<dbReference type="SUPFAM" id="SSF55021">
    <property type="entry name" value="ACT-like"/>
    <property type="match status" value="1"/>
</dbReference>
<dbReference type="InterPro" id="IPR045865">
    <property type="entry name" value="ACT-like_dom_sf"/>
</dbReference>
<dbReference type="RefSeq" id="WP_246045971.1">
    <property type="nucleotide sequence ID" value="NZ_BAAASV010000003.1"/>
</dbReference>
<evidence type="ECO:0000256" key="6">
    <source>
        <dbReference type="ARBA" id="ARBA00023222"/>
    </source>
</evidence>
<dbReference type="PROSITE" id="PS00857">
    <property type="entry name" value="PREPHENATE_DEHYDR_1"/>
    <property type="match status" value="1"/>
</dbReference>
<dbReference type="EMBL" id="VFOS01000001">
    <property type="protein sequence ID" value="TQL64037.1"/>
    <property type="molecule type" value="Genomic_DNA"/>
</dbReference>
<keyword evidence="6" id="KW-0584">Phenylalanine biosynthesis</keyword>
<feature type="site" description="Essential for prephenate dehydratase activity" evidence="9">
    <location>
        <position position="164"/>
    </location>
</feature>
<dbReference type="Gene3D" id="3.40.190.10">
    <property type="entry name" value="Periplasmic binding protein-like II"/>
    <property type="match status" value="2"/>
</dbReference>
<dbReference type="PROSITE" id="PS51671">
    <property type="entry name" value="ACT"/>
    <property type="match status" value="1"/>
</dbReference>
<dbReference type="GO" id="GO:0009094">
    <property type="term" value="P:L-phenylalanine biosynthetic process"/>
    <property type="evidence" value="ECO:0007669"/>
    <property type="project" value="UniProtKB-UniPathway"/>
</dbReference>
<dbReference type="InterPro" id="IPR018528">
    <property type="entry name" value="Preph_deHydtase_CS"/>
</dbReference>
<dbReference type="PROSITE" id="PS51171">
    <property type="entry name" value="PREPHENATE_DEHYDR_3"/>
    <property type="match status" value="1"/>
</dbReference>
<dbReference type="Gene3D" id="3.30.70.260">
    <property type="match status" value="1"/>
</dbReference>
<evidence type="ECO:0000256" key="3">
    <source>
        <dbReference type="ARBA" id="ARBA00021872"/>
    </source>
</evidence>
<organism evidence="12 13">
    <name type="scientific">Rarobacter faecitabidus</name>
    <dbReference type="NCBI Taxonomy" id="13243"/>
    <lineage>
        <taxon>Bacteria</taxon>
        <taxon>Bacillati</taxon>
        <taxon>Actinomycetota</taxon>
        <taxon>Actinomycetes</taxon>
        <taxon>Micrococcales</taxon>
        <taxon>Rarobacteraceae</taxon>
        <taxon>Rarobacter</taxon>
    </lineage>
</organism>
<dbReference type="InterPro" id="IPR001086">
    <property type="entry name" value="Preph_deHydtase"/>
</dbReference>
<sequence length="315" mass="33053">MIGYLGPEGSFTYAAALAWSDRERLRAFDSVSSITATVGAGDISGGVIAIENSVEGYVAQSLDALIAADDVVAVDQIELPITFDAFTLPGASDLRSISAHPHGLAQCRDFVASRSLPVIAASSNAAACRDLGPHGIALGPRVCGDLYGLTTLAREVQDFAGARTRFLRLARRDLASKILRGGDAPDRRGEAGHGDTVDEWSTMVALTPTVAGPGVLARIAAAFGRRGVNMSSLVTRPLKAVSGRYVFVITCDGAPWQDHLRALFEELLAAGDSLKTLGVFPHADDLDAMVDPNRIPAGSASDEQSPASKARALLW</sequence>
<dbReference type="PANTHER" id="PTHR21022">
    <property type="entry name" value="PREPHENATE DEHYDRATASE P PROTEIN"/>
    <property type="match status" value="1"/>
</dbReference>
<dbReference type="PANTHER" id="PTHR21022:SF19">
    <property type="entry name" value="PREPHENATE DEHYDRATASE-RELATED"/>
    <property type="match status" value="1"/>
</dbReference>
<evidence type="ECO:0000256" key="8">
    <source>
        <dbReference type="ARBA" id="ARBA00047848"/>
    </source>
</evidence>
<keyword evidence="13" id="KW-1185">Reference proteome</keyword>
<dbReference type="AlphaFoldDB" id="A0A542ZUM3"/>
<dbReference type="PIRSF" id="PIRSF001500">
    <property type="entry name" value="Chor_mut_pdt_Ppr"/>
    <property type="match status" value="1"/>
</dbReference>
<accession>A0A542ZUM3</accession>
<evidence type="ECO:0000259" key="10">
    <source>
        <dbReference type="PROSITE" id="PS51171"/>
    </source>
</evidence>
<keyword evidence="7" id="KW-0456">Lyase</keyword>